<keyword evidence="8" id="KW-1185">Reference proteome</keyword>
<dbReference type="AlphaFoldDB" id="A0A7Y9LS41"/>
<dbReference type="SUPFAM" id="SSF52833">
    <property type="entry name" value="Thioredoxin-like"/>
    <property type="match status" value="1"/>
</dbReference>
<protein>
    <submittedName>
        <fullName evidence="7">Peroxiredoxin</fullName>
    </submittedName>
</protein>
<dbReference type="PROSITE" id="PS51352">
    <property type="entry name" value="THIOREDOXIN_2"/>
    <property type="match status" value="1"/>
</dbReference>
<dbReference type="Proteomes" id="UP000521748">
    <property type="component" value="Unassembled WGS sequence"/>
</dbReference>
<evidence type="ECO:0000256" key="3">
    <source>
        <dbReference type="ARBA" id="ARBA00023002"/>
    </source>
</evidence>
<dbReference type="PANTHER" id="PTHR43110:SF1">
    <property type="entry name" value="THIOL PEROXIDASE"/>
    <property type="match status" value="1"/>
</dbReference>
<dbReference type="PANTHER" id="PTHR43110">
    <property type="entry name" value="THIOL PEROXIDASE"/>
    <property type="match status" value="1"/>
</dbReference>
<dbReference type="Pfam" id="PF00578">
    <property type="entry name" value="AhpC-TSA"/>
    <property type="match status" value="1"/>
</dbReference>
<comment type="caution">
    <text evidence="7">The sequence shown here is derived from an EMBL/GenBank/DDBJ whole genome shotgun (WGS) entry which is preliminary data.</text>
</comment>
<evidence type="ECO:0000256" key="1">
    <source>
        <dbReference type="ARBA" id="ARBA00022559"/>
    </source>
</evidence>
<dbReference type="Gene3D" id="3.40.30.10">
    <property type="entry name" value="Glutaredoxin"/>
    <property type="match status" value="1"/>
</dbReference>
<dbReference type="PIRSF" id="PIRSF000239">
    <property type="entry name" value="AHPC"/>
    <property type="match status" value="1"/>
</dbReference>
<evidence type="ECO:0000256" key="4">
    <source>
        <dbReference type="ARBA" id="ARBA00023284"/>
    </source>
</evidence>
<dbReference type="InterPro" id="IPR013766">
    <property type="entry name" value="Thioredoxin_domain"/>
</dbReference>
<proteinExistence type="predicted"/>
<keyword evidence="2" id="KW-0049">Antioxidant</keyword>
<feature type="active site" description="Cysteine sulfenic acid (-SOH) intermediate; for peroxidase activity" evidence="5">
    <location>
        <position position="46"/>
    </location>
</feature>
<dbReference type="InterPro" id="IPR000866">
    <property type="entry name" value="AhpC/TSA"/>
</dbReference>
<dbReference type="GO" id="GO:0004601">
    <property type="term" value="F:peroxidase activity"/>
    <property type="evidence" value="ECO:0007669"/>
    <property type="project" value="UniProtKB-KW"/>
</dbReference>
<evidence type="ECO:0000256" key="2">
    <source>
        <dbReference type="ARBA" id="ARBA00022862"/>
    </source>
</evidence>
<reference evidence="7 8" key="1">
    <citation type="submission" date="2020-07" db="EMBL/GenBank/DDBJ databases">
        <title>Sequencing the genomes of 1000 actinobacteria strains.</title>
        <authorList>
            <person name="Klenk H.-P."/>
        </authorList>
    </citation>
    <scope>NUCLEOTIDE SEQUENCE [LARGE SCALE GENOMIC DNA]</scope>
    <source>
        <strain evidence="7 8">DSM 102047</strain>
    </source>
</reference>
<dbReference type="EMBL" id="JACBYQ010000001">
    <property type="protein sequence ID" value="NYE94586.1"/>
    <property type="molecule type" value="Genomic_DNA"/>
</dbReference>
<organism evidence="7 8">
    <name type="scientific">Psychromicrobium silvestre</name>
    <dbReference type="NCBI Taxonomy" id="1645614"/>
    <lineage>
        <taxon>Bacteria</taxon>
        <taxon>Bacillati</taxon>
        <taxon>Actinomycetota</taxon>
        <taxon>Actinomycetes</taxon>
        <taxon>Micrococcales</taxon>
        <taxon>Micrococcaceae</taxon>
        <taxon>Psychromicrobium</taxon>
    </lineage>
</organism>
<dbReference type="RefSeq" id="WP_179388329.1">
    <property type="nucleotide sequence ID" value="NZ_JACBYQ010000001.1"/>
</dbReference>
<keyword evidence="4" id="KW-0676">Redox-active center</keyword>
<name>A0A7Y9LS41_9MICC</name>
<gene>
    <name evidence="7" type="ORF">FHU41_000807</name>
</gene>
<keyword evidence="3" id="KW-0560">Oxidoreductase</keyword>
<evidence type="ECO:0000313" key="7">
    <source>
        <dbReference type="EMBL" id="NYE94586.1"/>
    </source>
</evidence>
<keyword evidence="1" id="KW-0575">Peroxidase</keyword>
<evidence type="ECO:0000313" key="8">
    <source>
        <dbReference type="Proteomes" id="UP000521748"/>
    </source>
</evidence>
<dbReference type="InterPro" id="IPR024706">
    <property type="entry name" value="Peroxiredoxin_AhpC-typ"/>
</dbReference>
<accession>A0A7Y9LS41</accession>
<evidence type="ECO:0000259" key="6">
    <source>
        <dbReference type="PROSITE" id="PS51352"/>
    </source>
</evidence>
<feature type="domain" description="Thioredoxin" evidence="6">
    <location>
        <begin position="4"/>
        <end position="154"/>
    </location>
</feature>
<sequence>MTPLALGEPAPDFLLTNQFGEQLSLKSPLGQNTLLVFYPYAFSAVCGSELQELEQKKGEFFSARTRLLAISTDSKYTLRRYAEEAGLSFDLLSDFWPHGAVADSYAVFDRERGVAQRGSFAIDAEGILRASFSSGVAEQRPWSQYQDALRVLTE</sequence>
<evidence type="ECO:0000256" key="5">
    <source>
        <dbReference type="PIRSR" id="PIRSR000239-1"/>
    </source>
</evidence>
<dbReference type="InterPro" id="IPR036249">
    <property type="entry name" value="Thioredoxin-like_sf"/>
</dbReference>
<dbReference type="InterPro" id="IPR050455">
    <property type="entry name" value="Tpx_Peroxidase_subfamily"/>
</dbReference>